<feature type="domain" description="Ammonium transporter AmtB-like" evidence="10">
    <location>
        <begin position="9"/>
        <end position="408"/>
    </location>
</feature>
<organism evidence="11 12">
    <name type="scientific">Anaerocolumna sedimenticola</name>
    <dbReference type="NCBI Taxonomy" id="2696063"/>
    <lineage>
        <taxon>Bacteria</taxon>
        <taxon>Bacillati</taxon>
        <taxon>Bacillota</taxon>
        <taxon>Clostridia</taxon>
        <taxon>Lachnospirales</taxon>
        <taxon>Lachnospiraceae</taxon>
        <taxon>Anaerocolumna</taxon>
    </lineage>
</organism>
<dbReference type="GO" id="GO:0008519">
    <property type="term" value="F:ammonium channel activity"/>
    <property type="evidence" value="ECO:0007669"/>
    <property type="project" value="InterPro"/>
</dbReference>
<feature type="transmembrane region" description="Helical" evidence="9">
    <location>
        <begin position="355"/>
        <end position="381"/>
    </location>
</feature>
<keyword evidence="3 9" id="KW-0813">Transport</keyword>
<gene>
    <name evidence="11" type="primary">amt</name>
    <name evidence="11" type="ORF">Ana3638_13380</name>
</gene>
<evidence type="ECO:0000259" key="10">
    <source>
        <dbReference type="Pfam" id="PF00909"/>
    </source>
</evidence>
<dbReference type="KEGG" id="anr:Ana3638_13380"/>
<dbReference type="InterPro" id="IPR018047">
    <property type="entry name" value="Ammonium_transpt_CS"/>
</dbReference>
<feature type="transmembrane region" description="Helical" evidence="9">
    <location>
        <begin position="6"/>
        <end position="29"/>
    </location>
</feature>
<keyword evidence="7 9" id="KW-0924">Ammonia transport</keyword>
<keyword evidence="6 9" id="KW-0472">Membrane</keyword>
<dbReference type="SUPFAM" id="SSF111352">
    <property type="entry name" value="Ammonium transporter"/>
    <property type="match status" value="1"/>
</dbReference>
<evidence type="ECO:0000313" key="12">
    <source>
        <dbReference type="Proteomes" id="UP000464314"/>
    </source>
</evidence>
<dbReference type="InterPro" id="IPR024041">
    <property type="entry name" value="NH4_transpt_AmtB-like_dom"/>
</dbReference>
<dbReference type="InterPro" id="IPR001905">
    <property type="entry name" value="Ammonium_transpt"/>
</dbReference>
<comment type="similarity">
    <text evidence="2 9">Belongs to the ammonia transporter channel (TC 1.A.11.2) family.</text>
</comment>
<dbReference type="PROSITE" id="PS01219">
    <property type="entry name" value="AMMONIUM_TRANSP"/>
    <property type="match status" value="1"/>
</dbReference>
<evidence type="ECO:0000256" key="1">
    <source>
        <dbReference type="ARBA" id="ARBA00004141"/>
    </source>
</evidence>
<dbReference type="Proteomes" id="UP000464314">
    <property type="component" value="Chromosome"/>
</dbReference>
<feature type="transmembrane region" description="Helical" evidence="9">
    <location>
        <begin position="41"/>
        <end position="63"/>
    </location>
</feature>
<evidence type="ECO:0000256" key="6">
    <source>
        <dbReference type="ARBA" id="ARBA00023136"/>
    </source>
</evidence>
<evidence type="ECO:0000256" key="8">
    <source>
        <dbReference type="ARBA" id="ARBA00050025"/>
    </source>
</evidence>
<dbReference type="GO" id="GO:0005886">
    <property type="term" value="C:plasma membrane"/>
    <property type="evidence" value="ECO:0007669"/>
    <property type="project" value="UniProtKB-SubCell"/>
</dbReference>
<feature type="transmembrane region" description="Helical" evidence="9">
    <location>
        <begin position="100"/>
        <end position="121"/>
    </location>
</feature>
<feature type="transmembrane region" description="Helical" evidence="9">
    <location>
        <begin position="128"/>
        <end position="144"/>
    </location>
</feature>
<keyword evidence="12" id="KW-1185">Reference proteome</keyword>
<evidence type="ECO:0000256" key="5">
    <source>
        <dbReference type="ARBA" id="ARBA00022989"/>
    </source>
</evidence>
<accession>A0A6P1TN84</accession>
<dbReference type="PANTHER" id="PTHR43029:SF10">
    <property type="entry name" value="AMMONIUM TRANSPORTER MEP2"/>
    <property type="match status" value="1"/>
</dbReference>
<name>A0A6P1TN84_9FIRM</name>
<dbReference type="Pfam" id="PF00909">
    <property type="entry name" value="Ammonium_transp"/>
    <property type="match status" value="1"/>
</dbReference>
<feature type="transmembrane region" description="Helical" evidence="9">
    <location>
        <begin position="197"/>
        <end position="217"/>
    </location>
</feature>
<evidence type="ECO:0000256" key="2">
    <source>
        <dbReference type="ARBA" id="ARBA00005887"/>
    </source>
</evidence>
<comment type="subcellular location">
    <subcellularLocation>
        <location evidence="9">Cell membrane</location>
        <topology evidence="9">Multi-pass membrane protein</topology>
    </subcellularLocation>
    <subcellularLocation>
        <location evidence="1">Membrane</location>
        <topology evidence="1">Multi-pass membrane protein</topology>
    </subcellularLocation>
</comment>
<reference evidence="11 12" key="1">
    <citation type="submission" date="2020-01" db="EMBL/GenBank/DDBJ databases">
        <title>Genome analysis of Anaerocolumna sp. CBA3638.</title>
        <authorList>
            <person name="Kim J."/>
            <person name="Roh S.W."/>
        </authorList>
    </citation>
    <scope>NUCLEOTIDE SEQUENCE [LARGE SCALE GENOMIC DNA]</scope>
    <source>
        <strain evidence="11 12">CBA3638</strain>
    </source>
</reference>
<feature type="transmembrane region" description="Helical" evidence="9">
    <location>
        <begin position="281"/>
        <end position="301"/>
    </location>
</feature>
<sequence length="415" mass="44170">MEINLANSAFVIMSTAFVFLMTPGLALFYSGMERRKNTLNTLMSCFFICGVGSLLWIIVGYSLSFGTDHGGVIGDLSHVFFNGVDADPNAAYSSTIPETLFAAFQMMFAIITPALICGSIAGRMRFKALFIFIICWSVIVYYPLAHMVWGDGGYLRAIGSIDFAGGNVVHISSGISGLIACIMLGKRREYGVVSYKPHNIPVVILGAGLLWFGWFGFNGGSALAADGLAVHAILTTNTSAATALISWLVLERVIHGKATVLGAATGAVVGLVAITPGAGFVPIWASIIIGALVSPICYFTMTKVKAKFGYDDALDAFGCHGIGGIWGGIATGLFTQKSINSVAQWDGLVFGNTKLFIVQIVSIVITIAFAAIGTFIILFVMKKFMAVRVTKEEEALGLDLTQHSELAYPSFNGLD</sequence>
<keyword evidence="4 9" id="KW-0812">Transmembrane</keyword>
<protein>
    <recommendedName>
        <fullName evidence="8 9">Ammonium transporter</fullName>
    </recommendedName>
</protein>
<evidence type="ECO:0000256" key="7">
    <source>
        <dbReference type="ARBA" id="ARBA00023177"/>
    </source>
</evidence>
<feature type="transmembrane region" description="Helical" evidence="9">
    <location>
        <begin position="164"/>
        <end position="185"/>
    </location>
</feature>
<dbReference type="Gene3D" id="1.10.3430.10">
    <property type="entry name" value="Ammonium transporter AmtB like domains"/>
    <property type="match status" value="1"/>
</dbReference>
<evidence type="ECO:0000256" key="4">
    <source>
        <dbReference type="ARBA" id="ARBA00022692"/>
    </source>
</evidence>
<evidence type="ECO:0000256" key="9">
    <source>
        <dbReference type="RuleBase" id="RU362002"/>
    </source>
</evidence>
<evidence type="ECO:0000313" key="11">
    <source>
        <dbReference type="EMBL" id="QHQ61642.1"/>
    </source>
</evidence>
<feature type="transmembrane region" description="Helical" evidence="9">
    <location>
        <begin position="257"/>
        <end position="275"/>
    </location>
</feature>
<evidence type="ECO:0000256" key="3">
    <source>
        <dbReference type="ARBA" id="ARBA00022448"/>
    </source>
</evidence>
<dbReference type="EMBL" id="CP048000">
    <property type="protein sequence ID" value="QHQ61642.1"/>
    <property type="molecule type" value="Genomic_DNA"/>
</dbReference>
<dbReference type="NCBIfam" id="TIGR00836">
    <property type="entry name" value="amt"/>
    <property type="match status" value="1"/>
</dbReference>
<keyword evidence="5 9" id="KW-1133">Transmembrane helix</keyword>
<dbReference type="PANTHER" id="PTHR43029">
    <property type="entry name" value="AMMONIUM TRANSPORTER MEP2"/>
    <property type="match status" value="1"/>
</dbReference>
<dbReference type="InterPro" id="IPR029020">
    <property type="entry name" value="Ammonium/urea_transptr"/>
</dbReference>
<dbReference type="AlphaFoldDB" id="A0A6P1TN84"/>
<feature type="transmembrane region" description="Helical" evidence="9">
    <location>
        <begin position="229"/>
        <end position="250"/>
    </location>
</feature>
<feature type="transmembrane region" description="Helical" evidence="9">
    <location>
        <begin position="313"/>
        <end position="335"/>
    </location>
</feature>
<proteinExistence type="inferred from homology"/>